<dbReference type="AlphaFoldDB" id="A0A136IJB1"/>
<name>A0A136IJB1_9PEZI</name>
<accession>A0A136IJB1</accession>
<protein>
    <submittedName>
        <fullName evidence="2">Uncharacterized protein</fullName>
    </submittedName>
</protein>
<proteinExistence type="predicted"/>
<feature type="compositionally biased region" description="Basic and acidic residues" evidence="1">
    <location>
        <begin position="269"/>
        <end position="291"/>
    </location>
</feature>
<feature type="region of interest" description="Disordered" evidence="1">
    <location>
        <begin position="256"/>
        <end position="336"/>
    </location>
</feature>
<dbReference type="EMBL" id="KQ964298">
    <property type="protein sequence ID" value="KXJ85065.1"/>
    <property type="molecule type" value="Genomic_DNA"/>
</dbReference>
<reference evidence="3" key="1">
    <citation type="submission" date="2016-02" db="EMBL/GenBank/DDBJ databases">
        <title>Draft genome sequence of Microdochium bolleyi, a fungal endophyte of beachgrass.</title>
        <authorList>
            <consortium name="DOE Joint Genome Institute"/>
            <person name="David A.S."/>
            <person name="May G."/>
            <person name="Haridas S."/>
            <person name="Lim J."/>
            <person name="Wang M."/>
            <person name="Labutti K."/>
            <person name="Lipzen A."/>
            <person name="Barry K."/>
            <person name="Grigoriev I.V."/>
        </authorList>
    </citation>
    <scope>NUCLEOTIDE SEQUENCE [LARGE SCALE GENOMIC DNA]</scope>
    <source>
        <strain evidence="3">J235TASD1</strain>
    </source>
</reference>
<evidence type="ECO:0000256" key="1">
    <source>
        <dbReference type="SAM" id="MobiDB-lite"/>
    </source>
</evidence>
<evidence type="ECO:0000313" key="2">
    <source>
        <dbReference type="EMBL" id="KXJ85065.1"/>
    </source>
</evidence>
<sequence>MCSRESYKYGDFFRGGKLFNGFTEGPAHKDNSGMYDLERHLFTFKKYISMAQSLDHYAHEWKWYGEFHACFQNVFLELNDVFMSSAQREKSIFRMNYEAIYEDWLSLCVYAAKKATHKEAHREKKGKETIPDDYNQDYVKVFYNKRQYDGDFILEQKGRLPHWALRRNEKDMKDIPGIYTRLCTLRQKQSERSPDDPASPRQQRSHHVKSRGASVRDEDIRPKPPRRQPPHTGQMRPAQEYLHQDRDERLDTVAGQHMHEHHSRQSNATKDRQSAFKVHETDAEAEQEQRLRARINRGLHQGQPRNLPPQSAYRAYPPPQTQNTYNTRNFPPPPYR</sequence>
<dbReference type="InParanoid" id="A0A136IJB1"/>
<evidence type="ECO:0000313" key="3">
    <source>
        <dbReference type="Proteomes" id="UP000070501"/>
    </source>
</evidence>
<keyword evidence="3" id="KW-1185">Reference proteome</keyword>
<organism evidence="2 3">
    <name type="scientific">Microdochium bolleyi</name>
    <dbReference type="NCBI Taxonomy" id="196109"/>
    <lineage>
        <taxon>Eukaryota</taxon>
        <taxon>Fungi</taxon>
        <taxon>Dikarya</taxon>
        <taxon>Ascomycota</taxon>
        <taxon>Pezizomycotina</taxon>
        <taxon>Sordariomycetes</taxon>
        <taxon>Xylariomycetidae</taxon>
        <taxon>Xylariales</taxon>
        <taxon>Microdochiaceae</taxon>
        <taxon>Microdochium</taxon>
    </lineage>
</organism>
<gene>
    <name evidence="2" type="ORF">Micbo1qcDRAFT_224877</name>
</gene>
<feature type="region of interest" description="Disordered" evidence="1">
    <location>
        <begin position="186"/>
        <end position="238"/>
    </location>
</feature>
<dbReference type="Proteomes" id="UP000070501">
    <property type="component" value="Unassembled WGS sequence"/>
</dbReference>